<reference evidence="9 10" key="1">
    <citation type="submission" date="2018-02" db="EMBL/GenBank/DDBJ databases">
        <title>Comparative genomes isolates from brazilian mangrove.</title>
        <authorList>
            <person name="Araujo J.E."/>
            <person name="Taketani R.G."/>
            <person name="Silva M.C.P."/>
            <person name="Loureco M.V."/>
            <person name="Andreote F.D."/>
        </authorList>
    </citation>
    <scope>NUCLEOTIDE SEQUENCE [LARGE SCALE GENOMIC DNA]</scope>
    <source>
        <strain evidence="9 10">NAP PRIS-MGV</strain>
    </source>
</reference>
<proteinExistence type="inferred from homology"/>
<protein>
    <recommendedName>
        <fullName evidence="8">Type II secretion system protein GspF domain-containing protein</fullName>
    </recommendedName>
</protein>
<evidence type="ECO:0000256" key="7">
    <source>
        <dbReference type="SAM" id="Phobius"/>
    </source>
</evidence>
<keyword evidence="5 7" id="KW-1133">Transmembrane helix</keyword>
<comment type="caution">
    <text evidence="9">The sequence shown here is derived from an EMBL/GenBank/DDBJ whole genome shotgun (WGS) entry which is preliminary data.</text>
</comment>
<keyword evidence="3" id="KW-1003">Cell membrane</keyword>
<evidence type="ECO:0000256" key="1">
    <source>
        <dbReference type="ARBA" id="ARBA00004651"/>
    </source>
</evidence>
<dbReference type="AlphaFoldDB" id="A0A2S8FHC4"/>
<organism evidence="9 10">
    <name type="scientific">Blastopirellula marina</name>
    <dbReference type="NCBI Taxonomy" id="124"/>
    <lineage>
        <taxon>Bacteria</taxon>
        <taxon>Pseudomonadati</taxon>
        <taxon>Planctomycetota</taxon>
        <taxon>Planctomycetia</taxon>
        <taxon>Pirellulales</taxon>
        <taxon>Pirellulaceae</taxon>
        <taxon>Blastopirellula</taxon>
    </lineage>
</organism>
<keyword evidence="4 7" id="KW-0812">Transmembrane</keyword>
<evidence type="ECO:0000256" key="3">
    <source>
        <dbReference type="ARBA" id="ARBA00022475"/>
    </source>
</evidence>
<dbReference type="Proteomes" id="UP000239388">
    <property type="component" value="Unassembled WGS sequence"/>
</dbReference>
<sequence length="438" mass="49101">MFVDSEPTSHPGDPDCWRRGRSHLRGDAVCSLDWDCSPRACSTHLKQLCAETSGMTSLNRSNHDSDIGGPLDEPVVTAEIDSNEPSPPSSETQPIVLSDEESAQLLRGIGELAQAGLPLDEGLEALSEEVSGQRLRNAFHQLAKEIRAGGNPLVEHDLSYVRLPKYHQSILIAGIQSNRMGETLFELLDEEAWRREYWRDLWAALSYTLLLAMVTLLVVDLLNVFVMPVVQKNFLEIYEEFELDLPFDPTIFKAPPVSWTAFFLITGVGMLLIPAFLTPPQTAMLRRSIPLIGKIFWWYETLDLTVKLRLLVAQNIPTPQALRLASDSLTSRRMGQLAPQWANELDRGRSLADVWLESMDIPTSILPLVRWGERSGKLSEALACAEDLLKDRLTMRRELIQKIGPPIITTLVLAALFWAAIRMVVMFLPVVDLIQNLS</sequence>
<gene>
    <name evidence="9" type="ORF">C5Y98_19340</name>
</gene>
<name>A0A2S8FHC4_9BACT</name>
<dbReference type="InterPro" id="IPR003004">
    <property type="entry name" value="GspF/PilC"/>
</dbReference>
<dbReference type="EMBL" id="PUIB01000019">
    <property type="protein sequence ID" value="PQO31575.1"/>
    <property type="molecule type" value="Genomic_DNA"/>
</dbReference>
<evidence type="ECO:0000256" key="5">
    <source>
        <dbReference type="ARBA" id="ARBA00022989"/>
    </source>
</evidence>
<dbReference type="InterPro" id="IPR018076">
    <property type="entry name" value="T2SS_GspF_dom"/>
</dbReference>
<feature type="transmembrane region" description="Helical" evidence="7">
    <location>
        <begin position="257"/>
        <end position="277"/>
    </location>
</feature>
<dbReference type="GO" id="GO:0005886">
    <property type="term" value="C:plasma membrane"/>
    <property type="evidence" value="ECO:0007669"/>
    <property type="project" value="UniProtKB-SubCell"/>
</dbReference>
<dbReference type="PANTHER" id="PTHR30012">
    <property type="entry name" value="GENERAL SECRETION PATHWAY PROTEIN"/>
    <property type="match status" value="1"/>
</dbReference>
<feature type="domain" description="Type II secretion system protein GspF" evidence="8">
    <location>
        <begin position="308"/>
        <end position="425"/>
    </location>
</feature>
<feature type="transmembrane region" description="Helical" evidence="7">
    <location>
        <begin position="201"/>
        <end position="226"/>
    </location>
</feature>
<dbReference type="PANTHER" id="PTHR30012:SF0">
    <property type="entry name" value="TYPE II SECRETION SYSTEM PROTEIN F-RELATED"/>
    <property type="match status" value="1"/>
</dbReference>
<accession>A0A2S8FHC4</accession>
<dbReference type="InterPro" id="IPR042094">
    <property type="entry name" value="T2SS_GspF_sf"/>
</dbReference>
<keyword evidence="6 7" id="KW-0472">Membrane</keyword>
<evidence type="ECO:0000313" key="10">
    <source>
        <dbReference type="Proteomes" id="UP000239388"/>
    </source>
</evidence>
<evidence type="ECO:0000313" key="9">
    <source>
        <dbReference type="EMBL" id="PQO31575.1"/>
    </source>
</evidence>
<evidence type="ECO:0000259" key="8">
    <source>
        <dbReference type="Pfam" id="PF00482"/>
    </source>
</evidence>
<feature type="domain" description="Type II secretion system protein GspF" evidence="8">
    <location>
        <begin position="106"/>
        <end position="228"/>
    </location>
</feature>
<feature type="transmembrane region" description="Helical" evidence="7">
    <location>
        <begin position="403"/>
        <end position="428"/>
    </location>
</feature>
<comment type="similarity">
    <text evidence="2">Belongs to the GSP F family.</text>
</comment>
<dbReference type="Pfam" id="PF00482">
    <property type="entry name" value="T2SSF"/>
    <property type="match status" value="2"/>
</dbReference>
<evidence type="ECO:0000256" key="2">
    <source>
        <dbReference type="ARBA" id="ARBA00005745"/>
    </source>
</evidence>
<evidence type="ECO:0000256" key="4">
    <source>
        <dbReference type="ARBA" id="ARBA00022692"/>
    </source>
</evidence>
<comment type="subcellular location">
    <subcellularLocation>
        <location evidence="1">Cell membrane</location>
        <topology evidence="1">Multi-pass membrane protein</topology>
    </subcellularLocation>
</comment>
<dbReference type="Gene3D" id="1.20.81.30">
    <property type="entry name" value="Type II secretion system (T2SS), domain F"/>
    <property type="match status" value="2"/>
</dbReference>
<evidence type="ECO:0000256" key="6">
    <source>
        <dbReference type="ARBA" id="ARBA00023136"/>
    </source>
</evidence>